<dbReference type="EMBL" id="AOLN01000010">
    <property type="protein sequence ID" value="ELZ95793.1"/>
    <property type="molecule type" value="Genomic_DNA"/>
</dbReference>
<name>M0IIV2_9EURY</name>
<evidence type="ECO:0000313" key="2">
    <source>
        <dbReference type="EMBL" id="ELZ95793.1"/>
    </source>
</evidence>
<dbReference type="InterPro" id="IPR036380">
    <property type="entry name" value="Isochorismatase-like_sf"/>
</dbReference>
<dbReference type="PANTHER" id="PTHR43559:SF1">
    <property type="entry name" value="HYDROLASE"/>
    <property type="match status" value="1"/>
</dbReference>
<comment type="caution">
    <text evidence="2">The sequence shown here is derived from an EMBL/GenBank/DDBJ whole genome shotgun (WGS) entry which is preliminary data.</text>
</comment>
<evidence type="ECO:0000259" key="1">
    <source>
        <dbReference type="Pfam" id="PF00857"/>
    </source>
</evidence>
<protein>
    <submittedName>
        <fullName evidence="2">Nicotinamidase-like amidase</fullName>
    </submittedName>
</protein>
<evidence type="ECO:0000313" key="3">
    <source>
        <dbReference type="Proteomes" id="UP000011550"/>
    </source>
</evidence>
<dbReference type="RefSeq" id="WP_008319182.1">
    <property type="nucleotide sequence ID" value="NZ_AOLN01000010.1"/>
</dbReference>
<organism evidence="2 3">
    <name type="scientific">Haloferax mucosum ATCC BAA-1512</name>
    <dbReference type="NCBI Taxonomy" id="662479"/>
    <lineage>
        <taxon>Archaea</taxon>
        <taxon>Methanobacteriati</taxon>
        <taxon>Methanobacteriota</taxon>
        <taxon>Stenosarchaea group</taxon>
        <taxon>Halobacteria</taxon>
        <taxon>Halobacteriales</taxon>
        <taxon>Haloferacaceae</taxon>
        <taxon>Haloferax</taxon>
    </lineage>
</organism>
<dbReference type="InterPro" id="IPR000868">
    <property type="entry name" value="Isochorismatase-like_dom"/>
</dbReference>
<dbReference type="CDD" id="cd01012">
    <property type="entry name" value="YcaC_related"/>
    <property type="match status" value="1"/>
</dbReference>
<dbReference type="OrthoDB" id="296678at2157"/>
<dbReference type="STRING" id="662479.C440_05872"/>
<dbReference type="SUPFAM" id="SSF52499">
    <property type="entry name" value="Isochorismatase-like hydrolases"/>
    <property type="match status" value="1"/>
</dbReference>
<dbReference type="PATRIC" id="fig|662479.7.peg.1188"/>
<proteinExistence type="predicted"/>
<accession>M0IIV2</accession>
<dbReference type="AlphaFoldDB" id="M0IIV2"/>
<gene>
    <name evidence="2" type="ORF">C440_05872</name>
</gene>
<dbReference type="Gene3D" id="3.40.50.850">
    <property type="entry name" value="Isochorismatase-like"/>
    <property type="match status" value="1"/>
</dbReference>
<dbReference type="Pfam" id="PF00857">
    <property type="entry name" value="Isochorismatase"/>
    <property type="match status" value="1"/>
</dbReference>
<dbReference type="PANTHER" id="PTHR43559">
    <property type="entry name" value="HYDROLASE YCAC-RELATED"/>
    <property type="match status" value="1"/>
</dbReference>
<dbReference type="Proteomes" id="UP000011550">
    <property type="component" value="Unassembled WGS sequence"/>
</dbReference>
<feature type="domain" description="Isochorismatase-like" evidence="1">
    <location>
        <begin position="19"/>
        <end position="169"/>
    </location>
</feature>
<reference evidence="2 3" key="1">
    <citation type="journal article" date="2014" name="PLoS Genet.">
        <title>Phylogenetically driven sequencing of extremely halophilic archaea reveals strategies for static and dynamic osmo-response.</title>
        <authorList>
            <person name="Becker E.A."/>
            <person name="Seitzer P.M."/>
            <person name="Tritt A."/>
            <person name="Larsen D."/>
            <person name="Krusor M."/>
            <person name="Yao A.I."/>
            <person name="Wu D."/>
            <person name="Madern D."/>
            <person name="Eisen J.A."/>
            <person name="Darling A.E."/>
            <person name="Facciotti M.T."/>
        </authorList>
    </citation>
    <scope>NUCLEOTIDE SEQUENCE [LARGE SCALE GENOMIC DNA]</scope>
    <source>
        <strain evidence="2 3">ATCC BAA-1512</strain>
    </source>
</reference>
<keyword evidence="3" id="KW-1185">Reference proteome</keyword>
<dbReference type="InterPro" id="IPR053152">
    <property type="entry name" value="Hydrolase_YcaC-like"/>
</dbReference>
<sequence length="210" mass="22874">MDKVTATPSDQLLTPQNCAITLIDHQPEMVLGVSTIETGKLRNNVAGLAKTIDAYDLPVVLTSIGREYNGPLFEEITETLPDEEVIDRTTMNSWEDEAFVEAVEATGRDRLVIAGLWTEVCVCFAALSAVDAGYDVYVVADASGGQTTPDHECAMERMIEAGVTPVTWSQVLYELQRDWAADGAERAHQIAKDHGGDFGMAVEFADFLSE</sequence>